<name>A0A9W8AQ66_9FUNG</name>
<dbReference type="PANTHER" id="PTHR10625">
    <property type="entry name" value="HISTONE DEACETYLASE HDAC1-RELATED"/>
    <property type="match status" value="1"/>
</dbReference>
<keyword evidence="6" id="KW-0804">Transcription</keyword>
<feature type="region of interest" description="Disordered" evidence="9">
    <location>
        <begin position="1"/>
        <end position="36"/>
    </location>
</feature>
<feature type="compositionally biased region" description="Basic residues" evidence="9">
    <location>
        <begin position="463"/>
        <end position="472"/>
    </location>
</feature>
<dbReference type="AlphaFoldDB" id="A0A9W8AQ66"/>
<dbReference type="InterPro" id="IPR023801">
    <property type="entry name" value="His_deacetylse_dom"/>
</dbReference>
<dbReference type="PANTHER" id="PTHR10625:SF36">
    <property type="entry name" value="HISTONE DEACETYLASE 3"/>
    <property type="match status" value="1"/>
</dbReference>
<evidence type="ECO:0000256" key="3">
    <source>
        <dbReference type="ARBA" id="ARBA00022801"/>
    </source>
</evidence>
<keyword evidence="4" id="KW-0156">Chromatin regulator</keyword>
<keyword evidence="12" id="KW-1185">Reference proteome</keyword>
<dbReference type="PRINTS" id="PR01270">
    <property type="entry name" value="HDASUPER"/>
</dbReference>
<comment type="similarity">
    <text evidence="8">Belongs to the histone deacetylase family. HD Type 1 subfamily.</text>
</comment>
<organism evidence="11 12">
    <name type="scientific">Dispira parvispora</name>
    <dbReference type="NCBI Taxonomy" id="1520584"/>
    <lineage>
        <taxon>Eukaryota</taxon>
        <taxon>Fungi</taxon>
        <taxon>Fungi incertae sedis</taxon>
        <taxon>Zoopagomycota</taxon>
        <taxon>Kickxellomycotina</taxon>
        <taxon>Dimargaritomycetes</taxon>
        <taxon>Dimargaritales</taxon>
        <taxon>Dimargaritaceae</taxon>
        <taxon>Dispira</taxon>
    </lineage>
</organism>
<evidence type="ECO:0000256" key="5">
    <source>
        <dbReference type="ARBA" id="ARBA00023015"/>
    </source>
</evidence>
<evidence type="ECO:0000256" key="4">
    <source>
        <dbReference type="ARBA" id="ARBA00022853"/>
    </source>
</evidence>
<dbReference type="EC" id="3.5.1.98" evidence="2"/>
<feature type="compositionally biased region" description="Acidic residues" evidence="9">
    <location>
        <begin position="499"/>
        <end position="514"/>
    </location>
</feature>
<reference evidence="11" key="1">
    <citation type="submission" date="2022-07" db="EMBL/GenBank/DDBJ databases">
        <title>Phylogenomic reconstructions and comparative analyses of Kickxellomycotina fungi.</title>
        <authorList>
            <person name="Reynolds N.K."/>
            <person name="Stajich J.E."/>
            <person name="Barry K."/>
            <person name="Grigoriev I.V."/>
            <person name="Crous P."/>
            <person name="Smith M.E."/>
        </authorList>
    </citation>
    <scope>NUCLEOTIDE SEQUENCE</scope>
    <source>
        <strain evidence="11">RSA 1196</strain>
    </source>
</reference>
<evidence type="ECO:0000313" key="12">
    <source>
        <dbReference type="Proteomes" id="UP001150925"/>
    </source>
</evidence>
<dbReference type="OrthoDB" id="1918432at2759"/>
<dbReference type="Proteomes" id="UP001150925">
    <property type="component" value="Unassembled WGS sequence"/>
</dbReference>
<dbReference type="SUPFAM" id="SSF52768">
    <property type="entry name" value="Arginase/deacetylase"/>
    <property type="match status" value="1"/>
</dbReference>
<feature type="compositionally biased region" description="Basic and acidic residues" evidence="9">
    <location>
        <begin position="525"/>
        <end position="534"/>
    </location>
</feature>
<keyword evidence="7" id="KW-0539">Nucleus</keyword>
<evidence type="ECO:0000313" key="11">
    <source>
        <dbReference type="EMBL" id="KAJ1965935.1"/>
    </source>
</evidence>
<evidence type="ECO:0000256" key="9">
    <source>
        <dbReference type="SAM" id="MobiDB-lite"/>
    </source>
</evidence>
<keyword evidence="5" id="KW-0805">Transcription regulation</keyword>
<dbReference type="GO" id="GO:0034967">
    <property type="term" value="C:Set3 complex"/>
    <property type="evidence" value="ECO:0007669"/>
    <property type="project" value="UniProtKB-ARBA"/>
</dbReference>
<proteinExistence type="inferred from homology"/>
<evidence type="ECO:0000256" key="8">
    <source>
        <dbReference type="ARBA" id="ARBA00061569"/>
    </source>
</evidence>
<dbReference type="GO" id="GO:0141221">
    <property type="term" value="F:histone deacetylase activity, hydrolytic mechanism"/>
    <property type="evidence" value="ECO:0007669"/>
    <property type="project" value="UniProtKB-EC"/>
</dbReference>
<accession>A0A9W8AQ66</accession>
<evidence type="ECO:0000256" key="2">
    <source>
        <dbReference type="ARBA" id="ARBA00012111"/>
    </source>
</evidence>
<feature type="compositionally biased region" description="Polar residues" evidence="9">
    <location>
        <begin position="1"/>
        <end position="13"/>
    </location>
</feature>
<evidence type="ECO:0000259" key="10">
    <source>
        <dbReference type="Pfam" id="PF00850"/>
    </source>
</evidence>
<feature type="region of interest" description="Disordered" evidence="9">
    <location>
        <begin position="455"/>
        <end position="540"/>
    </location>
</feature>
<dbReference type="Pfam" id="PF00850">
    <property type="entry name" value="Hist_deacetyl"/>
    <property type="match status" value="1"/>
</dbReference>
<keyword evidence="3 11" id="KW-0378">Hydrolase</keyword>
<dbReference type="PRINTS" id="PR01271">
    <property type="entry name" value="HISDACETLASE"/>
</dbReference>
<evidence type="ECO:0000256" key="1">
    <source>
        <dbReference type="ARBA" id="ARBA00004123"/>
    </source>
</evidence>
<evidence type="ECO:0000256" key="6">
    <source>
        <dbReference type="ARBA" id="ARBA00023163"/>
    </source>
</evidence>
<gene>
    <name evidence="11" type="primary">HOS2</name>
    <name evidence="11" type="ORF">IWQ62_002542</name>
</gene>
<comment type="caution">
    <text evidence="11">The sequence shown here is derived from an EMBL/GenBank/DDBJ whole genome shotgun (WGS) entry which is preliminary data.</text>
</comment>
<evidence type="ECO:0000256" key="7">
    <source>
        <dbReference type="ARBA" id="ARBA00023242"/>
    </source>
</evidence>
<dbReference type="Gene3D" id="3.40.800.20">
    <property type="entry name" value="Histone deacetylase domain"/>
    <property type="match status" value="1"/>
</dbReference>
<protein>
    <recommendedName>
        <fullName evidence="2">histone deacetylase</fullName>
        <ecNumber evidence="2">3.5.1.98</ecNumber>
    </recommendedName>
</protein>
<dbReference type="InterPro" id="IPR023696">
    <property type="entry name" value="Ureohydrolase_dom_sf"/>
</dbReference>
<dbReference type="GO" id="GO:0040029">
    <property type="term" value="P:epigenetic regulation of gene expression"/>
    <property type="evidence" value="ECO:0007669"/>
    <property type="project" value="TreeGrafter"/>
</dbReference>
<dbReference type="FunFam" id="3.40.800.20:FF:000007">
    <property type="entry name" value="Histone deacetylase"/>
    <property type="match status" value="1"/>
</dbReference>
<feature type="domain" description="Histone deacetylase" evidence="10">
    <location>
        <begin position="65"/>
        <end position="356"/>
    </location>
</feature>
<dbReference type="EMBL" id="JANBPY010000554">
    <property type="protein sequence ID" value="KAJ1965935.1"/>
    <property type="molecule type" value="Genomic_DNA"/>
</dbReference>
<dbReference type="InterPro" id="IPR000286">
    <property type="entry name" value="HDACs"/>
</dbReference>
<dbReference type="InterPro" id="IPR003084">
    <property type="entry name" value="HDAC_I/II"/>
</dbReference>
<sequence>MNPNRTFSTSSRTRAAHLKQGYQEPSPLDFSSGHSTTTGLAGHYRPRVAYYFDEQVGNYHYGEKHPMKPHRLALTSHLVMSYGLQQYMDIYHARRATDEEIREFHADDYVDFLKRVTPDNVNQLSKTFSQFNIGDDCPIFAGMYDFGQIYAGASIEAARKLLCGSADIAINWSGGLHHAKKSEASGFCYVNDIVLGILQLLRYHPRVLYVDIDIHHGDGVQEAFYHTDRVMTVSFHKYDGEFFPGTGHINERGNGLGKQFALNVPLKDGIEDDTYIRLFQKIMKSVMSNFNPSSVVLQCGADSLGCDRLGRFNLNISAHGACVRYMKSFGVPLMVVGGGGYTIRNVSRCWTYETSVLLDIDLPNELPPTVYHEFFAPDYSLHPTLSGRIENQNTQAYLDDVTRTVLEQLRSIRGAPSVQMQEIPPDIQGFLDSHRNLSDGEDEEVDVDAFSDDEYALGGTGRTSHRGVHSTSRRTEGKRSTKARPGKTWTRYHPHDFYADDDDQDDDATVDIDGVETPTTAKHTKSVESLKMETEMDVEV</sequence>
<dbReference type="GO" id="GO:0070210">
    <property type="term" value="C:Rpd3L-Expanded complex"/>
    <property type="evidence" value="ECO:0007669"/>
    <property type="project" value="TreeGrafter"/>
</dbReference>
<comment type="subcellular location">
    <subcellularLocation>
        <location evidence="1">Nucleus</location>
    </subcellularLocation>
</comment>
<dbReference type="InterPro" id="IPR037138">
    <property type="entry name" value="His_deacetylse_dom_sf"/>
</dbReference>